<comment type="catalytic activity">
    <reaction evidence="1">
        <text>ATP + protein L-histidine = ADP + protein N-phospho-L-histidine.</text>
        <dbReference type="EC" id="2.7.13.3"/>
    </reaction>
</comment>
<evidence type="ECO:0000256" key="7">
    <source>
        <dbReference type="ARBA" id="ARBA00022553"/>
    </source>
</evidence>
<dbReference type="SMART" id="SM00387">
    <property type="entry name" value="HATPase_c"/>
    <property type="match status" value="1"/>
</dbReference>
<dbReference type="CDD" id="cd00082">
    <property type="entry name" value="HisKA"/>
    <property type="match status" value="1"/>
</dbReference>
<evidence type="ECO:0000256" key="2">
    <source>
        <dbReference type="ARBA" id="ARBA00001936"/>
    </source>
</evidence>
<evidence type="ECO:0000256" key="16">
    <source>
        <dbReference type="ARBA" id="ARBA00022989"/>
    </source>
</evidence>
<evidence type="ECO:0000256" key="23">
    <source>
        <dbReference type="SAM" id="Phobius"/>
    </source>
</evidence>
<dbReference type="Pfam" id="PF02518">
    <property type="entry name" value="HATPase_c"/>
    <property type="match status" value="1"/>
</dbReference>
<evidence type="ECO:0000256" key="3">
    <source>
        <dbReference type="ARBA" id="ARBA00001946"/>
    </source>
</evidence>
<dbReference type="GO" id="GO:0005886">
    <property type="term" value="C:plasma membrane"/>
    <property type="evidence" value="ECO:0007669"/>
    <property type="project" value="UniProtKB-SubCell"/>
</dbReference>
<dbReference type="SUPFAM" id="SSF47384">
    <property type="entry name" value="Homodimeric domain of signal transducing histidine kinase"/>
    <property type="match status" value="1"/>
</dbReference>
<dbReference type="InterPro" id="IPR036097">
    <property type="entry name" value="HisK_dim/P_sf"/>
</dbReference>
<keyword evidence="11 26" id="KW-0418">Kinase</keyword>
<dbReference type="GO" id="GO:0005524">
    <property type="term" value="F:ATP binding"/>
    <property type="evidence" value="ECO:0007669"/>
    <property type="project" value="UniProtKB-KW"/>
</dbReference>
<dbReference type="RefSeq" id="WP_184732124.1">
    <property type="nucleotide sequence ID" value="NZ_JACHIW010000002.1"/>
</dbReference>
<keyword evidence="16 23" id="KW-1133">Transmembrane helix</keyword>
<evidence type="ECO:0000259" key="24">
    <source>
        <dbReference type="PROSITE" id="PS50109"/>
    </source>
</evidence>
<comment type="subcellular location">
    <subcellularLocation>
        <location evidence="4">Cell membrane</location>
        <topology evidence="4">Multi-pass membrane protein</topology>
    </subcellularLocation>
</comment>
<evidence type="ECO:0000256" key="15">
    <source>
        <dbReference type="ARBA" id="ARBA00022912"/>
    </source>
</evidence>
<dbReference type="PROSITE" id="PS50885">
    <property type="entry name" value="HAMP"/>
    <property type="match status" value="1"/>
</dbReference>
<keyword evidence="13" id="KW-0067">ATP-binding</keyword>
<dbReference type="AlphaFoldDB" id="A0A840QK66"/>
<dbReference type="EMBL" id="JACHIW010000002">
    <property type="protein sequence ID" value="MBB5159635.1"/>
    <property type="molecule type" value="Genomic_DNA"/>
</dbReference>
<comment type="cofactor">
    <cofactor evidence="3">
        <name>Mg(2+)</name>
        <dbReference type="ChEBI" id="CHEBI:18420"/>
    </cofactor>
</comment>
<dbReference type="Gene3D" id="1.10.287.130">
    <property type="match status" value="1"/>
</dbReference>
<evidence type="ECO:0000256" key="6">
    <source>
        <dbReference type="ARBA" id="ARBA00022475"/>
    </source>
</evidence>
<dbReference type="Gene3D" id="3.30.565.10">
    <property type="entry name" value="Histidine kinase-like ATPase, C-terminal domain"/>
    <property type="match status" value="1"/>
</dbReference>
<keyword evidence="27" id="KW-1185">Reference proteome</keyword>
<keyword evidence="8" id="KW-0808">Transferase</keyword>
<dbReference type="GO" id="GO:0004721">
    <property type="term" value="F:phosphoprotein phosphatase activity"/>
    <property type="evidence" value="ECO:0007669"/>
    <property type="project" value="UniProtKB-KW"/>
</dbReference>
<dbReference type="Pfam" id="PF00512">
    <property type="entry name" value="HisKA"/>
    <property type="match status" value="1"/>
</dbReference>
<gene>
    <name evidence="26" type="ORF">BJ970_007234</name>
</gene>
<dbReference type="SUPFAM" id="SSF158472">
    <property type="entry name" value="HAMP domain-like"/>
    <property type="match status" value="1"/>
</dbReference>
<feature type="domain" description="Histidine kinase" evidence="24">
    <location>
        <begin position="228"/>
        <end position="424"/>
    </location>
</feature>
<evidence type="ECO:0000256" key="14">
    <source>
        <dbReference type="ARBA" id="ARBA00022842"/>
    </source>
</evidence>
<dbReference type="Proteomes" id="UP000584374">
    <property type="component" value="Unassembled WGS sequence"/>
</dbReference>
<evidence type="ECO:0000256" key="21">
    <source>
        <dbReference type="ARBA" id="ARBA00040454"/>
    </source>
</evidence>
<name>A0A840QK66_9PSEU</name>
<dbReference type="EC" id="2.7.13.3" evidence="5"/>
<evidence type="ECO:0000256" key="9">
    <source>
        <dbReference type="ARBA" id="ARBA00022692"/>
    </source>
</evidence>
<evidence type="ECO:0000256" key="10">
    <source>
        <dbReference type="ARBA" id="ARBA00022741"/>
    </source>
</evidence>
<dbReference type="PROSITE" id="PS50109">
    <property type="entry name" value="HIS_KIN"/>
    <property type="match status" value="1"/>
</dbReference>
<dbReference type="CDD" id="cd06225">
    <property type="entry name" value="HAMP"/>
    <property type="match status" value="1"/>
</dbReference>
<dbReference type="InterPro" id="IPR003661">
    <property type="entry name" value="HisK_dim/P_dom"/>
</dbReference>
<feature type="transmembrane region" description="Helical" evidence="23">
    <location>
        <begin position="142"/>
        <end position="163"/>
    </location>
</feature>
<evidence type="ECO:0000256" key="1">
    <source>
        <dbReference type="ARBA" id="ARBA00000085"/>
    </source>
</evidence>
<feature type="domain" description="HAMP" evidence="25">
    <location>
        <begin position="168"/>
        <end position="220"/>
    </location>
</feature>
<evidence type="ECO:0000256" key="11">
    <source>
        <dbReference type="ARBA" id="ARBA00022777"/>
    </source>
</evidence>
<protein>
    <recommendedName>
        <fullName evidence="21">Signal transduction histidine-protein kinase/phosphatase MprB</fullName>
        <ecNumber evidence="5">2.7.13.3</ecNumber>
    </recommendedName>
    <alternativeName>
        <fullName evidence="22">Mycobacterial persistence regulator B</fullName>
    </alternativeName>
</protein>
<comment type="caution">
    <text evidence="26">The sequence shown here is derived from an EMBL/GenBank/DDBJ whole genome shotgun (WGS) entry which is preliminary data.</text>
</comment>
<organism evidence="26 27">
    <name type="scientific">Saccharopolyspora phatthalungensis</name>
    <dbReference type="NCBI Taxonomy" id="664693"/>
    <lineage>
        <taxon>Bacteria</taxon>
        <taxon>Bacillati</taxon>
        <taxon>Actinomycetota</taxon>
        <taxon>Actinomycetes</taxon>
        <taxon>Pseudonocardiales</taxon>
        <taxon>Pseudonocardiaceae</taxon>
        <taxon>Saccharopolyspora</taxon>
    </lineage>
</organism>
<evidence type="ECO:0000256" key="20">
    <source>
        <dbReference type="ARBA" id="ARBA00023211"/>
    </source>
</evidence>
<evidence type="ECO:0000313" key="26">
    <source>
        <dbReference type="EMBL" id="MBB5159635.1"/>
    </source>
</evidence>
<dbReference type="InterPro" id="IPR005467">
    <property type="entry name" value="His_kinase_dom"/>
</dbReference>
<keyword evidence="9 23" id="KW-0812">Transmembrane</keyword>
<keyword evidence="19" id="KW-0843">Virulence</keyword>
<evidence type="ECO:0000256" key="22">
    <source>
        <dbReference type="ARBA" id="ARBA00041776"/>
    </source>
</evidence>
<dbReference type="GO" id="GO:0000155">
    <property type="term" value="F:phosphorelay sensor kinase activity"/>
    <property type="evidence" value="ECO:0007669"/>
    <property type="project" value="InterPro"/>
</dbReference>
<reference evidence="26 27" key="1">
    <citation type="submission" date="2020-08" db="EMBL/GenBank/DDBJ databases">
        <title>Sequencing the genomes of 1000 actinobacteria strains.</title>
        <authorList>
            <person name="Klenk H.-P."/>
        </authorList>
    </citation>
    <scope>NUCLEOTIDE SEQUENCE [LARGE SCALE GENOMIC DNA]</scope>
    <source>
        <strain evidence="26 27">DSM 45584</strain>
    </source>
</reference>
<dbReference type="SUPFAM" id="SSF55874">
    <property type="entry name" value="ATPase domain of HSP90 chaperone/DNA topoisomerase II/histidine kinase"/>
    <property type="match status" value="1"/>
</dbReference>
<evidence type="ECO:0000313" key="27">
    <source>
        <dbReference type="Proteomes" id="UP000584374"/>
    </source>
</evidence>
<sequence>MRRRIVTLTVMAAVLATGLFGLPLAVAVARYYLNDERAELERTADAAALSAADELIRDQRPLRLPQTNPETRLSLYSPTGRLEVGDGPGVADEVVTAASRGEVITGSAGDDLVVAVPVANGGTVAGVVRAATPHREVYLRTALTWIVMAGLAVLAVTAAWLMAHGMARRLTRPLDELSRAAQQLGEGDFTVRTNRAGIPEIDSVASAMESTAHRLGEILARERAFSANASHQLRTPLTGLRLQLEAALDSGEADPRPAIRASVDAADRLERTIDDLLLLARTSGSAATPADLDELLTEVREGWHGLLAAKGRTLRVSTAGGARPNASAAAIRQVLAVLLDNATMHGEGTVTVRARDAGDALAIDVSDEGPGIDPGRDPFTQRREGGGHGIGLALARGLAEAEGGRLWLRKPVPPTFTLLLPIAELSADSTVP</sequence>
<dbReference type="SMART" id="SM00304">
    <property type="entry name" value="HAMP"/>
    <property type="match status" value="1"/>
</dbReference>
<keyword evidence="6" id="KW-1003">Cell membrane</keyword>
<evidence type="ECO:0000256" key="12">
    <source>
        <dbReference type="ARBA" id="ARBA00022801"/>
    </source>
</evidence>
<keyword evidence="7" id="KW-0597">Phosphoprotein</keyword>
<dbReference type="PRINTS" id="PR00344">
    <property type="entry name" value="BCTRLSENSOR"/>
</dbReference>
<dbReference type="Gene3D" id="6.10.340.10">
    <property type="match status" value="1"/>
</dbReference>
<keyword evidence="23" id="KW-0472">Membrane</keyword>
<dbReference type="Pfam" id="PF00672">
    <property type="entry name" value="HAMP"/>
    <property type="match status" value="1"/>
</dbReference>
<dbReference type="InterPro" id="IPR003660">
    <property type="entry name" value="HAMP_dom"/>
</dbReference>
<keyword evidence="10" id="KW-0547">Nucleotide-binding</keyword>
<keyword evidence="17" id="KW-0902">Two-component regulatory system</keyword>
<evidence type="ECO:0000256" key="13">
    <source>
        <dbReference type="ARBA" id="ARBA00022840"/>
    </source>
</evidence>
<evidence type="ECO:0000256" key="18">
    <source>
        <dbReference type="ARBA" id="ARBA00023016"/>
    </source>
</evidence>
<keyword evidence="18" id="KW-0346">Stress response</keyword>
<proteinExistence type="predicted"/>
<evidence type="ECO:0000259" key="25">
    <source>
        <dbReference type="PROSITE" id="PS50885"/>
    </source>
</evidence>
<keyword evidence="14" id="KW-0460">Magnesium</keyword>
<evidence type="ECO:0000256" key="4">
    <source>
        <dbReference type="ARBA" id="ARBA00004651"/>
    </source>
</evidence>
<dbReference type="InterPro" id="IPR036890">
    <property type="entry name" value="HATPase_C_sf"/>
</dbReference>
<evidence type="ECO:0000256" key="19">
    <source>
        <dbReference type="ARBA" id="ARBA00023026"/>
    </source>
</evidence>
<evidence type="ECO:0000256" key="17">
    <source>
        <dbReference type="ARBA" id="ARBA00023012"/>
    </source>
</evidence>
<dbReference type="PANTHER" id="PTHR44936">
    <property type="entry name" value="SENSOR PROTEIN CREC"/>
    <property type="match status" value="1"/>
</dbReference>
<keyword evidence="20" id="KW-0464">Manganese</keyword>
<dbReference type="PANTHER" id="PTHR44936:SF9">
    <property type="entry name" value="SENSOR PROTEIN CREC"/>
    <property type="match status" value="1"/>
</dbReference>
<dbReference type="InterPro" id="IPR050980">
    <property type="entry name" value="2C_sensor_his_kinase"/>
</dbReference>
<dbReference type="InterPro" id="IPR003594">
    <property type="entry name" value="HATPase_dom"/>
</dbReference>
<evidence type="ECO:0000256" key="5">
    <source>
        <dbReference type="ARBA" id="ARBA00012438"/>
    </source>
</evidence>
<evidence type="ECO:0000256" key="8">
    <source>
        <dbReference type="ARBA" id="ARBA00022679"/>
    </source>
</evidence>
<dbReference type="SMART" id="SM00388">
    <property type="entry name" value="HisKA"/>
    <property type="match status" value="1"/>
</dbReference>
<keyword evidence="12" id="KW-0378">Hydrolase</keyword>
<dbReference type="InterPro" id="IPR004358">
    <property type="entry name" value="Sig_transdc_His_kin-like_C"/>
</dbReference>
<accession>A0A840QK66</accession>
<keyword evidence="15" id="KW-0904">Protein phosphatase</keyword>
<comment type="cofactor">
    <cofactor evidence="2">
        <name>Mn(2+)</name>
        <dbReference type="ChEBI" id="CHEBI:29035"/>
    </cofactor>
</comment>